<comment type="similarity">
    <text evidence="11">Belongs to the glycosyltransferase 51 family.</text>
</comment>
<comment type="subcellular location">
    <subcellularLocation>
        <location evidence="11">Cell inner membrane</location>
        <topology evidence="11">Single-pass membrane protein</topology>
    </subcellularLocation>
</comment>
<keyword evidence="8 11" id="KW-1133">Transmembrane helix</keyword>
<dbReference type="GO" id="GO:0008955">
    <property type="term" value="F:peptidoglycan glycosyltransferase activity"/>
    <property type="evidence" value="ECO:0007669"/>
    <property type="project" value="UniProtKB-UniRule"/>
</dbReference>
<evidence type="ECO:0000313" key="13">
    <source>
        <dbReference type="EMBL" id="GEO00811.1"/>
    </source>
</evidence>
<evidence type="ECO:0000256" key="1">
    <source>
        <dbReference type="ARBA" id="ARBA00022475"/>
    </source>
</evidence>
<dbReference type="GO" id="GO:0016763">
    <property type="term" value="F:pentosyltransferase activity"/>
    <property type="evidence" value="ECO:0007669"/>
    <property type="project" value="InterPro"/>
</dbReference>
<dbReference type="InterPro" id="IPR023346">
    <property type="entry name" value="Lysozyme-like_dom_sf"/>
</dbReference>
<dbReference type="HAMAP" id="MF_00766">
    <property type="entry name" value="PGT_MtgA"/>
    <property type="match status" value="1"/>
</dbReference>
<evidence type="ECO:0000259" key="12">
    <source>
        <dbReference type="Pfam" id="PF00912"/>
    </source>
</evidence>
<comment type="pathway">
    <text evidence="11">Cell wall biogenesis; peptidoglycan biosynthesis.</text>
</comment>
<dbReference type="InterPro" id="IPR011812">
    <property type="entry name" value="Pep_trsgly"/>
</dbReference>
<keyword evidence="9 11" id="KW-0472">Membrane</keyword>
<dbReference type="NCBIfam" id="TIGR02070">
    <property type="entry name" value="mono_pep_trsgly"/>
    <property type="match status" value="1"/>
</dbReference>
<comment type="catalytic activity">
    <reaction evidence="11">
        <text>[GlcNAc-(1-&gt;4)-Mur2Ac(oyl-L-Ala-gamma-D-Glu-L-Lys-D-Ala-D-Ala)](n)-di-trans,octa-cis-undecaprenyl diphosphate + beta-D-GlcNAc-(1-&gt;4)-Mur2Ac(oyl-L-Ala-gamma-D-Glu-L-Lys-D-Ala-D-Ala)-di-trans,octa-cis-undecaprenyl diphosphate = [GlcNAc-(1-&gt;4)-Mur2Ac(oyl-L-Ala-gamma-D-Glu-L-Lys-D-Ala-D-Ala)](n+1)-di-trans,octa-cis-undecaprenyl diphosphate + di-trans,octa-cis-undecaprenyl diphosphate + H(+)</text>
        <dbReference type="Rhea" id="RHEA:23708"/>
        <dbReference type="Rhea" id="RHEA-COMP:9602"/>
        <dbReference type="Rhea" id="RHEA-COMP:9603"/>
        <dbReference type="ChEBI" id="CHEBI:15378"/>
        <dbReference type="ChEBI" id="CHEBI:58405"/>
        <dbReference type="ChEBI" id="CHEBI:60033"/>
        <dbReference type="ChEBI" id="CHEBI:78435"/>
        <dbReference type="EC" id="2.4.99.28"/>
    </reaction>
</comment>
<comment type="function">
    <text evidence="11">Peptidoglycan polymerase that catalyzes glycan chain elongation from lipid-linked precursors.</text>
</comment>
<dbReference type="GO" id="GO:0009274">
    <property type="term" value="C:peptidoglycan-based cell wall"/>
    <property type="evidence" value="ECO:0007669"/>
    <property type="project" value="InterPro"/>
</dbReference>
<organism evidence="13 14">
    <name type="scientific">Novosphingobium sediminis</name>
    <dbReference type="NCBI Taxonomy" id="707214"/>
    <lineage>
        <taxon>Bacteria</taxon>
        <taxon>Pseudomonadati</taxon>
        <taxon>Pseudomonadota</taxon>
        <taxon>Alphaproteobacteria</taxon>
        <taxon>Sphingomonadales</taxon>
        <taxon>Sphingomonadaceae</taxon>
        <taxon>Novosphingobium</taxon>
    </lineage>
</organism>
<sequence length="245" mass="27449">MDDELQQLRNPGYARTRSARRAGWLHQAGWLLARLVAAFLFLSVTMVVIYRFVPVPVTLTMIFDPNGITKEWVPLSKIDRNMVDAAIAGEDGKFCQHHGFDQDAILKAWERNQEGGRIRGGSTISQQTAKNVFLWQGGGYVRKALEAWFTVLIETIWGKRRIMEVYLNVAETGIGTYGVEAGAQRYYKKPAARLSRVEAARIAAAFPQPKVRAVTGATGFTRRHGNVIAARVNTVRADYDTCVYQ</sequence>
<keyword evidence="7 11" id="KW-0573">Peptidoglycan synthesis</keyword>
<keyword evidence="10 11" id="KW-0961">Cell wall biogenesis/degradation</keyword>
<gene>
    <name evidence="11 13" type="primary">mtgA</name>
    <name evidence="13" type="ORF">NSE01_26430</name>
</gene>
<dbReference type="EC" id="2.4.99.28" evidence="11"/>
<dbReference type="UniPathway" id="UPA00219"/>
<evidence type="ECO:0000256" key="2">
    <source>
        <dbReference type="ARBA" id="ARBA00022519"/>
    </source>
</evidence>
<keyword evidence="6 11" id="KW-0133">Cell shape</keyword>
<keyword evidence="3 11" id="KW-0328">Glycosyltransferase</keyword>
<evidence type="ECO:0000256" key="10">
    <source>
        <dbReference type="ARBA" id="ARBA00023316"/>
    </source>
</evidence>
<reference evidence="13 14" key="1">
    <citation type="submission" date="2019-07" db="EMBL/GenBank/DDBJ databases">
        <title>Whole genome shotgun sequence of Novosphingobium sediminis NBRC 106119.</title>
        <authorList>
            <person name="Hosoyama A."/>
            <person name="Uohara A."/>
            <person name="Ohji S."/>
            <person name="Ichikawa N."/>
        </authorList>
    </citation>
    <scope>NUCLEOTIDE SEQUENCE [LARGE SCALE GENOMIC DNA]</scope>
    <source>
        <strain evidence="13 14">NBRC 106119</strain>
    </source>
</reference>
<dbReference type="GO" id="GO:0009252">
    <property type="term" value="P:peptidoglycan biosynthetic process"/>
    <property type="evidence" value="ECO:0007669"/>
    <property type="project" value="UniProtKB-UniRule"/>
</dbReference>
<evidence type="ECO:0000256" key="3">
    <source>
        <dbReference type="ARBA" id="ARBA00022676"/>
    </source>
</evidence>
<dbReference type="PANTHER" id="PTHR30400">
    <property type="entry name" value="MONOFUNCTIONAL BIOSYNTHETIC PEPTIDOGLYCAN TRANSGLYCOSYLASE"/>
    <property type="match status" value="1"/>
</dbReference>
<dbReference type="Gene3D" id="1.10.3810.10">
    <property type="entry name" value="Biosynthetic peptidoglycan transglycosylase-like"/>
    <property type="match status" value="1"/>
</dbReference>
<keyword evidence="14" id="KW-1185">Reference proteome</keyword>
<name>A0A512AM93_9SPHN</name>
<dbReference type="EMBL" id="BJYR01000018">
    <property type="protein sequence ID" value="GEO00811.1"/>
    <property type="molecule type" value="Genomic_DNA"/>
</dbReference>
<evidence type="ECO:0000256" key="9">
    <source>
        <dbReference type="ARBA" id="ARBA00023136"/>
    </source>
</evidence>
<evidence type="ECO:0000256" key="8">
    <source>
        <dbReference type="ARBA" id="ARBA00022989"/>
    </source>
</evidence>
<dbReference type="OrthoDB" id="9766909at2"/>
<evidence type="ECO:0000256" key="11">
    <source>
        <dbReference type="HAMAP-Rule" id="MF_00766"/>
    </source>
</evidence>
<evidence type="ECO:0000256" key="6">
    <source>
        <dbReference type="ARBA" id="ARBA00022960"/>
    </source>
</evidence>
<evidence type="ECO:0000256" key="5">
    <source>
        <dbReference type="ARBA" id="ARBA00022692"/>
    </source>
</evidence>
<dbReference type="GO" id="GO:0005886">
    <property type="term" value="C:plasma membrane"/>
    <property type="evidence" value="ECO:0007669"/>
    <property type="project" value="UniProtKB-SubCell"/>
</dbReference>
<dbReference type="GO" id="GO:0071555">
    <property type="term" value="P:cell wall organization"/>
    <property type="evidence" value="ECO:0007669"/>
    <property type="project" value="UniProtKB-KW"/>
</dbReference>
<dbReference type="InterPro" id="IPR036950">
    <property type="entry name" value="PBP_transglycosylase"/>
</dbReference>
<keyword evidence="1 11" id="KW-1003">Cell membrane</keyword>
<protein>
    <recommendedName>
        <fullName evidence="11">Biosynthetic peptidoglycan transglycosylase</fullName>
        <ecNumber evidence="11">2.4.99.28</ecNumber>
    </recommendedName>
    <alternativeName>
        <fullName evidence="11">Glycan polymerase</fullName>
    </alternativeName>
    <alternativeName>
        <fullName evidence="11">Peptidoglycan glycosyltransferase MtgA</fullName>
        <shortName evidence="11">PGT</shortName>
    </alternativeName>
</protein>
<keyword evidence="2 11" id="KW-0997">Cell inner membrane</keyword>
<comment type="caution">
    <text evidence="13">The sequence shown here is derived from an EMBL/GenBank/DDBJ whole genome shotgun (WGS) entry which is preliminary data.</text>
</comment>
<dbReference type="Pfam" id="PF00912">
    <property type="entry name" value="Transgly"/>
    <property type="match status" value="1"/>
</dbReference>
<proteinExistence type="inferred from homology"/>
<dbReference type="Proteomes" id="UP000321464">
    <property type="component" value="Unassembled WGS sequence"/>
</dbReference>
<keyword evidence="4 11" id="KW-0808">Transferase</keyword>
<feature type="domain" description="Glycosyl transferase family 51" evidence="12">
    <location>
        <begin position="68"/>
        <end position="228"/>
    </location>
</feature>
<dbReference type="InterPro" id="IPR001264">
    <property type="entry name" value="Glyco_trans_51"/>
</dbReference>
<dbReference type="RefSeq" id="WP_147160148.1">
    <property type="nucleotide sequence ID" value="NZ_BJYR01000018.1"/>
</dbReference>
<accession>A0A512AM93</accession>
<keyword evidence="5 11" id="KW-0812">Transmembrane</keyword>
<evidence type="ECO:0000256" key="7">
    <source>
        <dbReference type="ARBA" id="ARBA00022984"/>
    </source>
</evidence>
<dbReference type="AlphaFoldDB" id="A0A512AM93"/>
<dbReference type="PANTHER" id="PTHR30400:SF0">
    <property type="entry name" value="BIOSYNTHETIC PEPTIDOGLYCAN TRANSGLYCOSYLASE"/>
    <property type="match status" value="1"/>
</dbReference>
<evidence type="ECO:0000313" key="14">
    <source>
        <dbReference type="Proteomes" id="UP000321464"/>
    </source>
</evidence>
<dbReference type="SUPFAM" id="SSF53955">
    <property type="entry name" value="Lysozyme-like"/>
    <property type="match status" value="1"/>
</dbReference>
<evidence type="ECO:0000256" key="4">
    <source>
        <dbReference type="ARBA" id="ARBA00022679"/>
    </source>
</evidence>
<dbReference type="GO" id="GO:0008360">
    <property type="term" value="P:regulation of cell shape"/>
    <property type="evidence" value="ECO:0007669"/>
    <property type="project" value="UniProtKB-KW"/>
</dbReference>
<feature type="transmembrane region" description="Helical" evidence="11">
    <location>
        <begin position="31"/>
        <end position="53"/>
    </location>
</feature>